<dbReference type="AlphaFoldDB" id="A0A378AQ96"/>
<dbReference type="EMBL" id="UGLW01000003">
    <property type="protein sequence ID" value="STV17179.1"/>
    <property type="molecule type" value="Genomic_DNA"/>
</dbReference>
<protein>
    <submittedName>
        <fullName evidence="2">Uncharacterized protein</fullName>
    </submittedName>
</protein>
<reference evidence="2 3" key="1">
    <citation type="submission" date="2018-06" db="EMBL/GenBank/DDBJ databases">
        <authorList>
            <consortium name="Pathogen Informatics"/>
            <person name="Doyle S."/>
        </authorList>
    </citation>
    <scope>NUCLEOTIDE SEQUENCE [LARGE SCALE GENOMIC DNA]</scope>
    <source>
        <strain evidence="2 3">NCTC10313</strain>
    </source>
</reference>
<name>A0A378AQ96_KLEPO</name>
<evidence type="ECO:0000256" key="1">
    <source>
        <dbReference type="SAM" id="Phobius"/>
    </source>
</evidence>
<dbReference type="Proteomes" id="UP000254487">
    <property type="component" value="Unassembled WGS sequence"/>
</dbReference>
<gene>
    <name evidence="2" type="ORF">NCTC10313_06150</name>
</gene>
<keyword evidence="1" id="KW-0472">Membrane</keyword>
<sequence>MNNLKPDRHRYKFAEPSSLLWRRSIAWLSTSVASGNSARFLASVATGNSAYFLASVATGNSAHFLASILLAKVQDFMLRCLLKICNLMNL</sequence>
<proteinExistence type="predicted"/>
<evidence type="ECO:0000313" key="2">
    <source>
        <dbReference type="EMBL" id="STV17179.1"/>
    </source>
</evidence>
<accession>A0A378AQ96</accession>
<keyword evidence="1" id="KW-0812">Transmembrane</keyword>
<feature type="transmembrane region" description="Helical" evidence="1">
    <location>
        <begin position="50"/>
        <end position="71"/>
    </location>
</feature>
<organism evidence="2 3">
    <name type="scientific">Klebsiella pneumoniae subsp. ozaenae</name>
    <dbReference type="NCBI Taxonomy" id="574"/>
    <lineage>
        <taxon>Bacteria</taxon>
        <taxon>Pseudomonadati</taxon>
        <taxon>Pseudomonadota</taxon>
        <taxon>Gammaproteobacteria</taxon>
        <taxon>Enterobacterales</taxon>
        <taxon>Enterobacteriaceae</taxon>
        <taxon>Klebsiella/Raoultella group</taxon>
        <taxon>Klebsiella</taxon>
        <taxon>Klebsiella pneumoniae complex</taxon>
    </lineage>
</organism>
<keyword evidence="1" id="KW-1133">Transmembrane helix</keyword>
<evidence type="ECO:0000313" key="3">
    <source>
        <dbReference type="Proteomes" id="UP000254487"/>
    </source>
</evidence>